<evidence type="ECO:0000313" key="10">
    <source>
        <dbReference type="EMBL" id="PIK51607.1"/>
    </source>
</evidence>
<dbReference type="InterPro" id="IPR026120">
    <property type="entry name" value="TMEM11"/>
</dbReference>
<dbReference type="GO" id="GO:0005743">
    <property type="term" value="C:mitochondrial inner membrane"/>
    <property type="evidence" value="ECO:0007669"/>
    <property type="project" value="UniProtKB-SubCell"/>
</dbReference>
<evidence type="ECO:0000256" key="7">
    <source>
        <dbReference type="ARBA" id="ARBA00023128"/>
    </source>
</evidence>
<evidence type="ECO:0000313" key="11">
    <source>
        <dbReference type="Proteomes" id="UP000230750"/>
    </source>
</evidence>
<evidence type="ECO:0000256" key="8">
    <source>
        <dbReference type="ARBA" id="ARBA00023136"/>
    </source>
</evidence>
<evidence type="ECO:0000256" key="4">
    <source>
        <dbReference type="ARBA" id="ARBA00022692"/>
    </source>
</evidence>
<keyword evidence="7" id="KW-0496">Mitochondrion</keyword>
<dbReference type="GO" id="GO:0007007">
    <property type="term" value="P:inner mitochondrial membrane organization"/>
    <property type="evidence" value="ECO:0007669"/>
    <property type="project" value="TreeGrafter"/>
</dbReference>
<dbReference type="OrthoDB" id="9970856at2759"/>
<dbReference type="PANTHER" id="PTHR15099">
    <property type="entry name" value="PROTEIN PM1"/>
    <property type="match status" value="1"/>
</dbReference>
<sequence>MSDRSPNVLGPRLTFMVKREALPLDCAIIQEIYDNGNAQEQFEIDLDQALEARRGIIIIEPAKLGDETAKWITIGNCLHKTAVLAGVSCLAAPMLIQNDLANFVSIPMGTLSIICASIYGVSWQFDPCCKYQVEYDYGVLTKLPMQMLGTSSPVVLVRKDDKYRKALHNLIAAVTAVYMGHKFYHWMYQ</sequence>
<evidence type="ECO:0000256" key="3">
    <source>
        <dbReference type="ARBA" id="ARBA00006060"/>
    </source>
</evidence>
<proteinExistence type="inferred from homology"/>
<dbReference type="Proteomes" id="UP000230750">
    <property type="component" value="Unassembled WGS sequence"/>
</dbReference>
<keyword evidence="4 9" id="KW-0812">Transmembrane</keyword>
<gene>
    <name evidence="10" type="ORF">BSL78_11479</name>
</gene>
<comment type="function">
    <text evidence="1">Plays a role in mitochondrial morphogenesis.</text>
</comment>
<dbReference type="Pfam" id="PF14972">
    <property type="entry name" value="Mito_morph_reg"/>
    <property type="match status" value="1"/>
</dbReference>
<keyword evidence="11" id="KW-1185">Reference proteome</keyword>
<dbReference type="AlphaFoldDB" id="A0A2G8KUD0"/>
<evidence type="ECO:0000256" key="9">
    <source>
        <dbReference type="SAM" id="Phobius"/>
    </source>
</evidence>
<feature type="transmembrane region" description="Helical" evidence="9">
    <location>
        <begin position="166"/>
        <end position="184"/>
    </location>
</feature>
<dbReference type="PANTHER" id="PTHR15099:SF2">
    <property type="entry name" value="TRANSMEMBRANE PROTEIN 11, MITOCHONDRIAL"/>
    <property type="match status" value="1"/>
</dbReference>
<keyword evidence="8 9" id="KW-0472">Membrane</keyword>
<dbReference type="EMBL" id="MRZV01000363">
    <property type="protein sequence ID" value="PIK51607.1"/>
    <property type="molecule type" value="Genomic_DNA"/>
</dbReference>
<evidence type="ECO:0000256" key="5">
    <source>
        <dbReference type="ARBA" id="ARBA00022792"/>
    </source>
</evidence>
<evidence type="ECO:0000256" key="2">
    <source>
        <dbReference type="ARBA" id="ARBA00004448"/>
    </source>
</evidence>
<name>A0A2G8KUD0_STIJA</name>
<reference evidence="10 11" key="1">
    <citation type="journal article" date="2017" name="PLoS Biol.">
        <title>The sea cucumber genome provides insights into morphological evolution and visceral regeneration.</title>
        <authorList>
            <person name="Zhang X."/>
            <person name="Sun L."/>
            <person name="Yuan J."/>
            <person name="Sun Y."/>
            <person name="Gao Y."/>
            <person name="Zhang L."/>
            <person name="Li S."/>
            <person name="Dai H."/>
            <person name="Hamel J.F."/>
            <person name="Liu C."/>
            <person name="Yu Y."/>
            <person name="Liu S."/>
            <person name="Lin W."/>
            <person name="Guo K."/>
            <person name="Jin S."/>
            <person name="Xu P."/>
            <person name="Storey K.B."/>
            <person name="Huan P."/>
            <person name="Zhang T."/>
            <person name="Zhou Y."/>
            <person name="Zhang J."/>
            <person name="Lin C."/>
            <person name="Li X."/>
            <person name="Xing L."/>
            <person name="Huo D."/>
            <person name="Sun M."/>
            <person name="Wang L."/>
            <person name="Mercier A."/>
            <person name="Li F."/>
            <person name="Yang H."/>
            <person name="Xiang J."/>
        </authorList>
    </citation>
    <scope>NUCLEOTIDE SEQUENCE [LARGE SCALE GENOMIC DNA]</scope>
    <source>
        <strain evidence="10">Shaxun</strain>
        <tissue evidence="10">Muscle</tissue>
    </source>
</reference>
<accession>A0A2G8KUD0</accession>
<comment type="subcellular location">
    <subcellularLocation>
        <location evidence="2">Mitochondrion inner membrane</location>
        <topology evidence="2">Multi-pass membrane protein</topology>
    </subcellularLocation>
</comment>
<keyword evidence="5" id="KW-0999">Mitochondrion inner membrane</keyword>
<keyword evidence="6 9" id="KW-1133">Transmembrane helix</keyword>
<dbReference type="STRING" id="307972.A0A2G8KUD0"/>
<organism evidence="10 11">
    <name type="scientific">Stichopus japonicus</name>
    <name type="common">Sea cucumber</name>
    <dbReference type="NCBI Taxonomy" id="307972"/>
    <lineage>
        <taxon>Eukaryota</taxon>
        <taxon>Metazoa</taxon>
        <taxon>Echinodermata</taxon>
        <taxon>Eleutherozoa</taxon>
        <taxon>Echinozoa</taxon>
        <taxon>Holothuroidea</taxon>
        <taxon>Aspidochirotacea</taxon>
        <taxon>Aspidochirotida</taxon>
        <taxon>Stichopodidae</taxon>
        <taxon>Apostichopus</taxon>
    </lineage>
</organism>
<protein>
    <submittedName>
        <fullName evidence="10">Putative transmembrane protein</fullName>
    </submittedName>
</protein>
<evidence type="ECO:0000256" key="1">
    <source>
        <dbReference type="ARBA" id="ARBA00002812"/>
    </source>
</evidence>
<evidence type="ECO:0000256" key="6">
    <source>
        <dbReference type="ARBA" id="ARBA00022989"/>
    </source>
</evidence>
<comment type="similarity">
    <text evidence="3">Belongs to the TMEM11 family.</text>
</comment>
<comment type="caution">
    <text evidence="10">The sequence shown here is derived from an EMBL/GenBank/DDBJ whole genome shotgun (WGS) entry which is preliminary data.</text>
</comment>